<organism evidence="1">
    <name type="scientific">uncultured Caudovirales phage</name>
    <dbReference type="NCBI Taxonomy" id="2100421"/>
    <lineage>
        <taxon>Viruses</taxon>
        <taxon>Duplodnaviria</taxon>
        <taxon>Heunggongvirae</taxon>
        <taxon>Uroviricota</taxon>
        <taxon>Caudoviricetes</taxon>
        <taxon>Peduoviridae</taxon>
        <taxon>Maltschvirus</taxon>
        <taxon>Maltschvirus maltsch</taxon>
    </lineage>
</organism>
<accession>A0A6J5NW41</accession>
<protein>
    <submittedName>
        <fullName evidence="1">Uncharacterized protein</fullName>
    </submittedName>
</protein>
<dbReference type="EMBL" id="LR796744">
    <property type="protein sequence ID" value="CAB4163729.1"/>
    <property type="molecule type" value="Genomic_DNA"/>
</dbReference>
<reference evidence="1" key="1">
    <citation type="submission" date="2020-04" db="EMBL/GenBank/DDBJ databases">
        <authorList>
            <person name="Chiriac C."/>
            <person name="Salcher M."/>
            <person name="Ghai R."/>
            <person name="Kavagutti S V."/>
        </authorList>
    </citation>
    <scope>NUCLEOTIDE SEQUENCE</scope>
</reference>
<evidence type="ECO:0000313" key="1">
    <source>
        <dbReference type="EMBL" id="CAB4163729.1"/>
    </source>
</evidence>
<proteinExistence type="predicted"/>
<name>A0A6J5NW41_9CAUD</name>
<gene>
    <name evidence="1" type="ORF">UFOVP810_48</name>
</gene>
<sequence>MAITKKFEVEVIKNRKLTEKVYSKVDGQLVAKTETRVVPVSYMVYSPNGTSVWFESKEAMAAAGITDSANFTIDTDTGMPVEPPQVRSIKSLVESKTRDSFLTVRSAE</sequence>